<sequence>MSNVTQITIGNADYNAIVEDQRNIVEILQQEPNTVVVTVPGVSSLSARTNVSYGEGAPWTIEVEI</sequence>
<dbReference type="EMBL" id="LR797305">
    <property type="protein sequence ID" value="CAB4200612.1"/>
    <property type="molecule type" value="Genomic_DNA"/>
</dbReference>
<dbReference type="EMBL" id="LR796443">
    <property type="protein sequence ID" value="CAB4145228.1"/>
    <property type="molecule type" value="Genomic_DNA"/>
</dbReference>
<reference evidence="1" key="1">
    <citation type="submission" date="2020-04" db="EMBL/GenBank/DDBJ databases">
        <authorList>
            <person name="Chiriac C."/>
            <person name="Salcher M."/>
            <person name="Ghai R."/>
            <person name="Kavagutti S V."/>
        </authorList>
    </citation>
    <scope>NUCLEOTIDE SEQUENCE</scope>
</reference>
<evidence type="ECO:0000313" key="3">
    <source>
        <dbReference type="EMBL" id="CAB4160181.1"/>
    </source>
</evidence>
<evidence type="ECO:0000313" key="4">
    <source>
        <dbReference type="EMBL" id="CAB4164552.1"/>
    </source>
</evidence>
<dbReference type="EMBL" id="LR796698">
    <property type="protein sequence ID" value="CAB4160181.1"/>
    <property type="molecule type" value="Genomic_DNA"/>
</dbReference>
<evidence type="ECO:0000313" key="10">
    <source>
        <dbReference type="EMBL" id="CAB4217831.1"/>
    </source>
</evidence>
<organism evidence="1">
    <name type="scientific">uncultured Caudovirales phage</name>
    <dbReference type="NCBI Taxonomy" id="2100421"/>
    <lineage>
        <taxon>Viruses</taxon>
        <taxon>Duplodnaviria</taxon>
        <taxon>Heunggongvirae</taxon>
        <taxon>Uroviricota</taxon>
        <taxon>Caudoviricetes</taxon>
        <taxon>Peduoviridae</taxon>
        <taxon>Maltschvirus</taxon>
        <taxon>Maltschvirus maltsch</taxon>
    </lineage>
</organism>
<evidence type="ECO:0000313" key="8">
    <source>
        <dbReference type="EMBL" id="CAB4200612.1"/>
    </source>
</evidence>
<evidence type="ECO:0000313" key="6">
    <source>
        <dbReference type="EMBL" id="CAB4178375.1"/>
    </source>
</evidence>
<evidence type="ECO:0000313" key="9">
    <source>
        <dbReference type="EMBL" id="CAB4213148.1"/>
    </source>
</evidence>
<dbReference type="EMBL" id="LR798395">
    <property type="protein sequence ID" value="CAB5228963.1"/>
    <property type="molecule type" value="Genomic_DNA"/>
</dbReference>
<dbReference type="EMBL" id="LR797395">
    <property type="protein sequence ID" value="CAB4213148.1"/>
    <property type="molecule type" value="Genomic_DNA"/>
</dbReference>
<dbReference type="EMBL" id="LR797177">
    <property type="protein sequence ID" value="CAB4191639.1"/>
    <property type="molecule type" value="Genomic_DNA"/>
</dbReference>
<evidence type="ECO:0000313" key="11">
    <source>
        <dbReference type="EMBL" id="CAB5225152.1"/>
    </source>
</evidence>
<evidence type="ECO:0000313" key="2">
    <source>
        <dbReference type="EMBL" id="CAB4155416.1"/>
    </source>
</evidence>
<evidence type="ECO:0000313" key="12">
    <source>
        <dbReference type="EMBL" id="CAB5228963.1"/>
    </source>
</evidence>
<evidence type="ECO:0000313" key="7">
    <source>
        <dbReference type="EMBL" id="CAB4191639.1"/>
    </source>
</evidence>
<proteinExistence type="predicted"/>
<gene>
    <name evidence="6" type="ORF">UFOVP1002_126</name>
    <name evidence="7" type="ORF">UFOVP1217_69</name>
    <name evidence="8" type="ORF">UFOVP1343_53</name>
    <name evidence="9" type="ORF">UFOVP1438_102</name>
    <name evidence="12" type="ORF">UFOVP1541_83</name>
    <name evidence="10" type="ORF">UFOVP1592_98</name>
    <name evidence="1" type="ORF">UFOVP465_147</name>
    <name evidence="2" type="ORF">UFOVP666_5</name>
    <name evidence="3" type="ORF">UFOVP727_82</name>
    <name evidence="11" type="ORF">UFOVP741_85</name>
    <name evidence="4" type="ORF">UFOVP819_33</name>
    <name evidence="5" type="ORF">UFOVP926_54</name>
</gene>
<dbReference type="EMBL" id="LR797452">
    <property type="protein sequence ID" value="CAB4217831.1"/>
    <property type="molecule type" value="Genomic_DNA"/>
</dbReference>
<dbReference type="EMBL" id="LR796878">
    <property type="protein sequence ID" value="CAB4172194.1"/>
    <property type="molecule type" value="Genomic_DNA"/>
</dbReference>
<dbReference type="EMBL" id="LR796644">
    <property type="protein sequence ID" value="CAB4155416.1"/>
    <property type="molecule type" value="Genomic_DNA"/>
</dbReference>
<protein>
    <submittedName>
        <fullName evidence="1">Uncharacterized protein</fullName>
    </submittedName>
</protein>
<dbReference type="EMBL" id="LR796961">
    <property type="protein sequence ID" value="CAB4178375.1"/>
    <property type="molecule type" value="Genomic_DNA"/>
</dbReference>
<evidence type="ECO:0000313" key="5">
    <source>
        <dbReference type="EMBL" id="CAB4172194.1"/>
    </source>
</evidence>
<dbReference type="EMBL" id="LR796762">
    <property type="protein sequence ID" value="CAB4164552.1"/>
    <property type="molecule type" value="Genomic_DNA"/>
</dbReference>
<name>A0A6J5MF48_9CAUD</name>
<accession>A0A6J5MF48</accession>
<dbReference type="EMBL" id="LR798341">
    <property type="protein sequence ID" value="CAB5225152.1"/>
    <property type="molecule type" value="Genomic_DNA"/>
</dbReference>
<evidence type="ECO:0000313" key="1">
    <source>
        <dbReference type="EMBL" id="CAB4145228.1"/>
    </source>
</evidence>